<evidence type="ECO:0000313" key="2">
    <source>
        <dbReference type="Proteomes" id="UP000198131"/>
    </source>
</evidence>
<name>A0A212TQQ9_9BACT</name>
<sequence>MQGTLHKKINIRLIVGWRTTLLGQSLYFRLQLRQ</sequence>
<accession>A0A212TQQ9</accession>
<protein>
    <submittedName>
        <fullName evidence="1">Uncharacterized protein</fullName>
    </submittedName>
</protein>
<organism evidence="1 2">
    <name type="scientific">Hymenobacter gelipurpurascens</name>
    <dbReference type="NCBI Taxonomy" id="89968"/>
    <lineage>
        <taxon>Bacteria</taxon>
        <taxon>Pseudomonadati</taxon>
        <taxon>Bacteroidota</taxon>
        <taxon>Cytophagia</taxon>
        <taxon>Cytophagales</taxon>
        <taxon>Hymenobacteraceae</taxon>
        <taxon>Hymenobacter</taxon>
    </lineage>
</organism>
<dbReference type="EMBL" id="FYEW01000001">
    <property type="protein sequence ID" value="SNC68345.1"/>
    <property type="molecule type" value="Genomic_DNA"/>
</dbReference>
<keyword evidence="2" id="KW-1185">Reference proteome</keyword>
<proteinExistence type="predicted"/>
<gene>
    <name evidence="1" type="ORF">SAMN06265337_2268</name>
</gene>
<reference evidence="2" key="1">
    <citation type="submission" date="2017-06" db="EMBL/GenBank/DDBJ databases">
        <authorList>
            <person name="Varghese N."/>
            <person name="Submissions S."/>
        </authorList>
    </citation>
    <scope>NUCLEOTIDE SEQUENCE [LARGE SCALE GENOMIC DNA]</scope>
    <source>
        <strain evidence="2">DSM 11116</strain>
    </source>
</reference>
<dbReference type="Proteomes" id="UP000198131">
    <property type="component" value="Unassembled WGS sequence"/>
</dbReference>
<evidence type="ECO:0000313" key="1">
    <source>
        <dbReference type="EMBL" id="SNC68345.1"/>
    </source>
</evidence>
<dbReference type="AlphaFoldDB" id="A0A212TQQ9"/>